<protein>
    <submittedName>
        <fullName evidence="7">Serine/threonine protein kinase</fullName>
    </submittedName>
</protein>
<sequence>MEPSGPGDPGRIGPYAVLGRLDAGVGGDLTAGGPPAAVRAAAHRFVARSRDGDRTVILTTPPAGTDPDRFRAEAEAARRLFGPWTAVVDEVGTTAATSEGTPGGDPAPWYTTPYVPSLPLPAALAAHGGPLPERTVRALGTALAEALAAVHATGAVHAGVSPAAVLLTSDGPRLTGYGAVRAATPPGPDGTGPVGLAPGTVPPEQLAGARPEPPGDVFALGAVLACAATGHTVPERDELPEGLRALVSACLARDPAHRPSVRRLLDELPGTAPGFGPPPVMDGPPEATVVDGGPSRAGTLLAPGWLPARVVAALVGQSAAVLAAEPAEPASPPAPPHPHPSPSPHRGPS</sequence>
<dbReference type="SMART" id="SM00220">
    <property type="entry name" value="S_TKc"/>
    <property type="match status" value="1"/>
</dbReference>
<dbReference type="AlphaFoldDB" id="A0A5N5VYZ0"/>
<keyword evidence="2" id="KW-0547">Nucleotide-binding</keyword>
<name>A0A5N5VYZ0_STRMB</name>
<comment type="caution">
    <text evidence="7">The sequence shown here is derived from an EMBL/GenBank/DDBJ whole genome shotgun (WGS) entry which is preliminary data.</text>
</comment>
<keyword evidence="8" id="KW-1185">Reference proteome</keyword>
<reference evidence="7 8" key="1">
    <citation type="journal article" date="2019" name="Microb. Cell Fact.">
        <title>Exploring novel herbicidin analogues by transcriptional regulator overexpression and MS/MS molecular networking.</title>
        <authorList>
            <person name="Shi Y."/>
            <person name="Gu R."/>
            <person name="Li Y."/>
            <person name="Wang X."/>
            <person name="Ren W."/>
            <person name="Li X."/>
            <person name="Wang L."/>
            <person name="Xie Y."/>
            <person name="Hong B."/>
        </authorList>
    </citation>
    <scope>NUCLEOTIDE SEQUENCE [LARGE SCALE GENOMIC DNA]</scope>
    <source>
        <strain evidence="7 8">US-43</strain>
    </source>
</reference>
<keyword evidence="4" id="KW-0067">ATP-binding</keyword>
<evidence type="ECO:0000256" key="1">
    <source>
        <dbReference type="ARBA" id="ARBA00022679"/>
    </source>
</evidence>
<dbReference type="Proteomes" id="UP000327000">
    <property type="component" value="Unassembled WGS sequence"/>
</dbReference>
<feature type="compositionally biased region" description="Pro residues" evidence="5">
    <location>
        <begin position="329"/>
        <end position="349"/>
    </location>
</feature>
<dbReference type="PROSITE" id="PS50011">
    <property type="entry name" value="PROTEIN_KINASE_DOM"/>
    <property type="match status" value="1"/>
</dbReference>
<dbReference type="EMBL" id="VOKX01000142">
    <property type="protein sequence ID" value="KAB7832886.1"/>
    <property type="molecule type" value="Genomic_DNA"/>
</dbReference>
<evidence type="ECO:0000313" key="8">
    <source>
        <dbReference type="Proteomes" id="UP000327000"/>
    </source>
</evidence>
<accession>A0A5N5VYZ0</accession>
<feature type="domain" description="Protein kinase" evidence="6">
    <location>
        <begin position="15"/>
        <end position="275"/>
    </location>
</feature>
<dbReference type="GO" id="GO:0004674">
    <property type="term" value="F:protein serine/threonine kinase activity"/>
    <property type="evidence" value="ECO:0007669"/>
    <property type="project" value="UniProtKB-KW"/>
</dbReference>
<evidence type="ECO:0000256" key="4">
    <source>
        <dbReference type="ARBA" id="ARBA00022840"/>
    </source>
</evidence>
<dbReference type="Gene3D" id="1.10.510.10">
    <property type="entry name" value="Transferase(Phosphotransferase) domain 1"/>
    <property type="match status" value="1"/>
</dbReference>
<keyword evidence="1" id="KW-0808">Transferase</keyword>
<dbReference type="RefSeq" id="WP_152266239.1">
    <property type="nucleotide sequence ID" value="NZ_VOKX01000142.1"/>
</dbReference>
<evidence type="ECO:0000259" key="6">
    <source>
        <dbReference type="PROSITE" id="PS50011"/>
    </source>
</evidence>
<gene>
    <name evidence="7" type="ORF">FRZ00_34380</name>
</gene>
<evidence type="ECO:0000256" key="3">
    <source>
        <dbReference type="ARBA" id="ARBA00022777"/>
    </source>
</evidence>
<evidence type="ECO:0000256" key="5">
    <source>
        <dbReference type="SAM" id="MobiDB-lite"/>
    </source>
</evidence>
<dbReference type="OrthoDB" id="4329527at2"/>
<dbReference type="PANTHER" id="PTHR43289:SF34">
    <property type="entry name" value="SERINE_THREONINE-PROTEIN KINASE YBDM-RELATED"/>
    <property type="match status" value="1"/>
</dbReference>
<dbReference type="InterPro" id="IPR011009">
    <property type="entry name" value="Kinase-like_dom_sf"/>
</dbReference>
<organism evidence="7 8">
    <name type="scientific">Streptomyces mobaraensis</name>
    <name type="common">Streptoverticillium mobaraense</name>
    <dbReference type="NCBI Taxonomy" id="35621"/>
    <lineage>
        <taxon>Bacteria</taxon>
        <taxon>Bacillati</taxon>
        <taxon>Actinomycetota</taxon>
        <taxon>Actinomycetes</taxon>
        <taxon>Kitasatosporales</taxon>
        <taxon>Streptomycetaceae</taxon>
        <taxon>Streptomyces</taxon>
    </lineage>
</organism>
<evidence type="ECO:0000256" key="2">
    <source>
        <dbReference type="ARBA" id="ARBA00022741"/>
    </source>
</evidence>
<dbReference type="SUPFAM" id="SSF56112">
    <property type="entry name" value="Protein kinase-like (PK-like)"/>
    <property type="match status" value="1"/>
</dbReference>
<dbReference type="PANTHER" id="PTHR43289">
    <property type="entry name" value="MITOGEN-ACTIVATED PROTEIN KINASE KINASE KINASE 20-RELATED"/>
    <property type="match status" value="1"/>
</dbReference>
<dbReference type="InterPro" id="IPR000719">
    <property type="entry name" value="Prot_kinase_dom"/>
</dbReference>
<keyword evidence="7" id="KW-0723">Serine/threonine-protein kinase</keyword>
<keyword evidence="3 7" id="KW-0418">Kinase</keyword>
<proteinExistence type="predicted"/>
<evidence type="ECO:0000313" key="7">
    <source>
        <dbReference type="EMBL" id="KAB7832886.1"/>
    </source>
</evidence>
<dbReference type="GO" id="GO:0005524">
    <property type="term" value="F:ATP binding"/>
    <property type="evidence" value="ECO:0007669"/>
    <property type="project" value="UniProtKB-KW"/>
</dbReference>
<feature type="region of interest" description="Disordered" evidence="5">
    <location>
        <begin position="324"/>
        <end position="349"/>
    </location>
</feature>